<name>A0A7G9WIT6_9FIRM</name>
<reference evidence="1 2" key="1">
    <citation type="submission" date="2020-08" db="EMBL/GenBank/DDBJ databases">
        <authorList>
            <person name="Ren C."/>
            <person name="Gu Y."/>
            <person name="Xu Y."/>
        </authorList>
    </citation>
    <scope>NUCLEOTIDE SEQUENCE [LARGE SCALE GENOMIC DNA]</scope>
    <source>
        <strain evidence="1 2">LBM18003</strain>
    </source>
</reference>
<evidence type="ECO:0000313" key="1">
    <source>
        <dbReference type="EMBL" id="QNO18598.1"/>
    </source>
</evidence>
<dbReference type="KEGG" id="caml:H6X83_02810"/>
<sequence>MNETLSHLLDDARKDNTLKEALLATRKAEDPMDAFCICATAHGYPVTVGELFEMGEQFTDDIFCSCNGRAEEPIAEWSDAYETFFAALAN</sequence>
<proteinExistence type="predicted"/>
<dbReference type="EMBL" id="CP060696">
    <property type="protein sequence ID" value="QNO18598.1"/>
    <property type="molecule type" value="Genomic_DNA"/>
</dbReference>
<evidence type="ECO:0008006" key="3">
    <source>
        <dbReference type="Google" id="ProtNLM"/>
    </source>
</evidence>
<dbReference type="Proteomes" id="UP000516046">
    <property type="component" value="Chromosome"/>
</dbReference>
<dbReference type="RefSeq" id="WP_212507663.1">
    <property type="nucleotide sequence ID" value="NZ_CP060696.1"/>
</dbReference>
<accession>A0A7G9WIT6</accession>
<gene>
    <name evidence="1" type="ORF">H6X83_02810</name>
</gene>
<evidence type="ECO:0000313" key="2">
    <source>
        <dbReference type="Proteomes" id="UP000516046"/>
    </source>
</evidence>
<protein>
    <recommendedName>
        <fullName evidence="3">Nif11 domain-containing protein</fullName>
    </recommendedName>
</protein>
<keyword evidence="2" id="KW-1185">Reference proteome</keyword>
<dbReference type="AlphaFoldDB" id="A0A7G9WIT6"/>
<organism evidence="1 2">
    <name type="scientific">Caproicibacterium amylolyticum</name>
    <dbReference type="NCBI Taxonomy" id="2766537"/>
    <lineage>
        <taxon>Bacteria</taxon>
        <taxon>Bacillati</taxon>
        <taxon>Bacillota</taxon>
        <taxon>Clostridia</taxon>
        <taxon>Eubacteriales</taxon>
        <taxon>Oscillospiraceae</taxon>
        <taxon>Caproicibacterium</taxon>
    </lineage>
</organism>